<gene>
    <name evidence="2" type="ORF">CR513_17736</name>
</gene>
<dbReference type="PANTHER" id="PTHR48154">
    <property type="entry name" value="PROTEIN, PUTATIVE-RELATED"/>
    <property type="match status" value="1"/>
</dbReference>
<sequence>MDIYRLLVYGTVLFPRRDDYIDLTTIDAFLAKRDRGENPTMALLANTYYILNYCCERKGGSLRCCTHLLYLWLIAHLFHSKCKTACLVEDFKWSWLRRIPKCPTLGNLGAINYNPKQARYPMISFPPEETMTSFVIYGLEAHAESTIERSDMPRKTGTEWGARSCKASPSYRDWLRDRTKQVGLPHDEIQCLNNEARAYEVQETLRVKELEETLE</sequence>
<dbReference type="EMBL" id="QJKJ01003276">
    <property type="protein sequence ID" value="RDX99234.1"/>
    <property type="molecule type" value="Genomic_DNA"/>
</dbReference>
<organism evidence="2 3">
    <name type="scientific">Mucuna pruriens</name>
    <name type="common">Velvet bean</name>
    <name type="synonym">Dolichos pruriens</name>
    <dbReference type="NCBI Taxonomy" id="157652"/>
    <lineage>
        <taxon>Eukaryota</taxon>
        <taxon>Viridiplantae</taxon>
        <taxon>Streptophyta</taxon>
        <taxon>Embryophyta</taxon>
        <taxon>Tracheophyta</taxon>
        <taxon>Spermatophyta</taxon>
        <taxon>Magnoliopsida</taxon>
        <taxon>eudicotyledons</taxon>
        <taxon>Gunneridae</taxon>
        <taxon>Pentapetalae</taxon>
        <taxon>rosids</taxon>
        <taxon>fabids</taxon>
        <taxon>Fabales</taxon>
        <taxon>Fabaceae</taxon>
        <taxon>Papilionoideae</taxon>
        <taxon>50 kb inversion clade</taxon>
        <taxon>NPAAA clade</taxon>
        <taxon>indigoferoid/millettioid clade</taxon>
        <taxon>Phaseoleae</taxon>
        <taxon>Mucuna</taxon>
    </lineage>
</organism>
<dbReference type="Proteomes" id="UP000257109">
    <property type="component" value="Unassembled WGS sequence"/>
</dbReference>
<proteinExistence type="predicted"/>
<accession>A0A371H8X3</accession>
<name>A0A371H8X3_MUCPR</name>
<keyword evidence="3" id="KW-1185">Reference proteome</keyword>
<dbReference type="Pfam" id="PF24924">
    <property type="entry name" value="DUF7745"/>
    <property type="match status" value="1"/>
</dbReference>
<feature type="domain" description="DUF7745" evidence="1">
    <location>
        <begin position="2"/>
        <end position="93"/>
    </location>
</feature>
<dbReference type="PANTHER" id="PTHR48154:SF1">
    <property type="entry name" value="PROTEIN, PUTATIVE-RELATED"/>
    <property type="match status" value="1"/>
</dbReference>
<evidence type="ECO:0000259" key="1">
    <source>
        <dbReference type="Pfam" id="PF24924"/>
    </source>
</evidence>
<dbReference type="AlphaFoldDB" id="A0A371H8X3"/>
<comment type="caution">
    <text evidence="2">The sequence shown here is derived from an EMBL/GenBank/DDBJ whole genome shotgun (WGS) entry which is preliminary data.</text>
</comment>
<reference evidence="2" key="1">
    <citation type="submission" date="2018-05" db="EMBL/GenBank/DDBJ databases">
        <title>Draft genome of Mucuna pruriens seed.</title>
        <authorList>
            <person name="Nnadi N.E."/>
            <person name="Vos R."/>
            <person name="Hasami M.H."/>
            <person name="Devisetty U.K."/>
            <person name="Aguiy J.C."/>
        </authorList>
    </citation>
    <scope>NUCLEOTIDE SEQUENCE [LARGE SCALE GENOMIC DNA]</scope>
    <source>
        <strain evidence="2">JCA_2017</strain>
    </source>
</reference>
<dbReference type="InterPro" id="IPR056647">
    <property type="entry name" value="DUF7745"/>
</dbReference>
<evidence type="ECO:0000313" key="2">
    <source>
        <dbReference type="EMBL" id="RDX99234.1"/>
    </source>
</evidence>
<protein>
    <recommendedName>
        <fullName evidence="1">DUF7745 domain-containing protein</fullName>
    </recommendedName>
</protein>
<evidence type="ECO:0000313" key="3">
    <source>
        <dbReference type="Proteomes" id="UP000257109"/>
    </source>
</evidence>
<feature type="non-terminal residue" evidence="2">
    <location>
        <position position="1"/>
    </location>
</feature>